<evidence type="ECO:0000256" key="2">
    <source>
        <dbReference type="ARBA" id="ARBA00023125"/>
    </source>
</evidence>
<name>A0A059FKL8_9PROT</name>
<dbReference type="SUPFAM" id="SSF48498">
    <property type="entry name" value="Tetracyclin repressor-like, C-terminal domain"/>
    <property type="match status" value="1"/>
</dbReference>
<dbReference type="OrthoDB" id="9811084at2"/>
<dbReference type="Pfam" id="PF16925">
    <property type="entry name" value="TetR_C_13"/>
    <property type="match status" value="1"/>
</dbReference>
<dbReference type="InterPro" id="IPR001647">
    <property type="entry name" value="HTH_TetR"/>
</dbReference>
<dbReference type="InterPro" id="IPR009057">
    <property type="entry name" value="Homeodomain-like_sf"/>
</dbReference>
<accession>A0A059FKL8</accession>
<evidence type="ECO:0000256" key="3">
    <source>
        <dbReference type="ARBA" id="ARBA00023163"/>
    </source>
</evidence>
<comment type="caution">
    <text evidence="7">The sequence shown here is derived from an EMBL/GenBank/DDBJ whole genome shotgun (WGS) entry which is preliminary data.</text>
</comment>
<protein>
    <submittedName>
        <fullName evidence="7">TetR family transcriptional regulator</fullName>
    </submittedName>
</protein>
<gene>
    <name evidence="7" type="ORF">HJA_00920</name>
</gene>
<keyword evidence="3" id="KW-0804">Transcription</keyword>
<dbReference type="PRINTS" id="PR00455">
    <property type="entry name" value="HTHTETR"/>
</dbReference>
<dbReference type="Proteomes" id="UP000024816">
    <property type="component" value="Unassembled WGS sequence"/>
</dbReference>
<dbReference type="EMBL" id="ARYJ01000001">
    <property type="protein sequence ID" value="KCZ91056.1"/>
    <property type="molecule type" value="Genomic_DNA"/>
</dbReference>
<dbReference type="SUPFAM" id="SSF46689">
    <property type="entry name" value="Homeodomain-like"/>
    <property type="match status" value="1"/>
</dbReference>
<sequence length="212" mass="23664">MSSTDAPTPGRRRGRPRKPPGDQTARQELIRTGLEYLTERGYCAVAVDEILRAAGVPKGSFYYHFESKEDFGRALIGAYNEYFSSRLRSWFQRADLSPLDRLRGFISDAEKGMEKHAFRRGCLVGNLGQEMAALPPGFRSLLSSALSDWQHLTEACLLEAQNQGEIGKHHKPEALAAFFWIGWEGAVLRAKLEQGPAPLRQFATGFFALTSN</sequence>
<keyword evidence="2 4" id="KW-0238">DNA-binding</keyword>
<dbReference type="InterPro" id="IPR011075">
    <property type="entry name" value="TetR_C"/>
</dbReference>
<evidence type="ECO:0000313" key="7">
    <source>
        <dbReference type="EMBL" id="KCZ91056.1"/>
    </source>
</evidence>
<organism evidence="7 8">
    <name type="scientific">Hyphomonas jannaschiana VP2</name>
    <dbReference type="NCBI Taxonomy" id="1280952"/>
    <lineage>
        <taxon>Bacteria</taxon>
        <taxon>Pseudomonadati</taxon>
        <taxon>Pseudomonadota</taxon>
        <taxon>Alphaproteobacteria</taxon>
        <taxon>Hyphomonadales</taxon>
        <taxon>Hyphomonadaceae</taxon>
        <taxon>Hyphomonas</taxon>
    </lineage>
</organism>
<dbReference type="Gene3D" id="1.10.357.10">
    <property type="entry name" value="Tetracycline Repressor, domain 2"/>
    <property type="match status" value="1"/>
</dbReference>
<dbReference type="eggNOG" id="COG1309">
    <property type="taxonomic scope" value="Bacteria"/>
</dbReference>
<dbReference type="PATRIC" id="fig|1280952.3.peg.189"/>
<evidence type="ECO:0000256" key="4">
    <source>
        <dbReference type="PROSITE-ProRule" id="PRU00335"/>
    </source>
</evidence>
<dbReference type="Pfam" id="PF00440">
    <property type="entry name" value="TetR_N"/>
    <property type="match status" value="1"/>
</dbReference>
<reference evidence="7 8" key="1">
    <citation type="journal article" date="2014" name="Antonie Van Leeuwenhoek">
        <title>Hyphomonas beringensis sp. nov. and Hyphomonas chukchiensis sp. nov., isolated from surface seawater of the Bering Sea and Chukchi Sea.</title>
        <authorList>
            <person name="Li C."/>
            <person name="Lai Q."/>
            <person name="Li G."/>
            <person name="Dong C."/>
            <person name="Wang J."/>
            <person name="Liao Y."/>
            <person name="Shao Z."/>
        </authorList>
    </citation>
    <scope>NUCLEOTIDE SEQUENCE [LARGE SCALE GENOMIC DNA]</scope>
    <source>
        <strain evidence="7 8">VP2</strain>
    </source>
</reference>
<feature type="DNA-binding region" description="H-T-H motif" evidence="4">
    <location>
        <begin position="46"/>
        <end position="65"/>
    </location>
</feature>
<dbReference type="AlphaFoldDB" id="A0A059FKL8"/>
<dbReference type="STRING" id="1280952.HJA_00920"/>
<dbReference type="PROSITE" id="PS50977">
    <property type="entry name" value="HTH_TETR_2"/>
    <property type="match status" value="1"/>
</dbReference>
<evidence type="ECO:0000259" key="6">
    <source>
        <dbReference type="PROSITE" id="PS50977"/>
    </source>
</evidence>
<dbReference type="GO" id="GO:0003677">
    <property type="term" value="F:DNA binding"/>
    <property type="evidence" value="ECO:0007669"/>
    <property type="project" value="UniProtKB-UniRule"/>
</dbReference>
<proteinExistence type="predicted"/>
<feature type="domain" description="HTH tetR-type" evidence="6">
    <location>
        <begin position="23"/>
        <end position="83"/>
    </location>
</feature>
<evidence type="ECO:0000313" key="8">
    <source>
        <dbReference type="Proteomes" id="UP000024816"/>
    </source>
</evidence>
<evidence type="ECO:0000256" key="1">
    <source>
        <dbReference type="ARBA" id="ARBA00023015"/>
    </source>
</evidence>
<dbReference type="PANTHER" id="PTHR47506">
    <property type="entry name" value="TRANSCRIPTIONAL REGULATORY PROTEIN"/>
    <property type="match status" value="1"/>
</dbReference>
<keyword evidence="1" id="KW-0805">Transcription regulation</keyword>
<keyword evidence="8" id="KW-1185">Reference proteome</keyword>
<evidence type="ECO:0000256" key="5">
    <source>
        <dbReference type="SAM" id="MobiDB-lite"/>
    </source>
</evidence>
<dbReference type="InterPro" id="IPR036271">
    <property type="entry name" value="Tet_transcr_reg_TetR-rel_C_sf"/>
</dbReference>
<dbReference type="PANTHER" id="PTHR47506:SF6">
    <property type="entry name" value="HTH-TYPE TRANSCRIPTIONAL REPRESSOR NEMR"/>
    <property type="match status" value="1"/>
</dbReference>
<feature type="region of interest" description="Disordered" evidence="5">
    <location>
        <begin position="1"/>
        <end position="25"/>
    </location>
</feature>